<reference evidence="1" key="1">
    <citation type="submission" date="2023-02" db="EMBL/GenBank/DDBJ databases">
        <title>Colletotrichum kahawae CIFC_Que2 genome sequencing and assembly.</title>
        <authorList>
            <person name="Baroncelli R."/>
        </authorList>
    </citation>
    <scope>NUCLEOTIDE SEQUENCE</scope>
    <source>
        <strain evidence="1">CIFC_Que2</strain>
    </source>
</reference>
<dbReference type="AlphaFoldDB" id="A0AAD9YDQ8"/>
<sequence length="26" mass="2553">MIGGGCSSSNACPGKGSLPARFRVSI</sequence>
<evidence type="ECO:0000313" key="1">
    <source>
        <dbReference type="EMBL" id="KAK2757808.1"/>
    </source>
</evidence>
<accession>A0AAD9YDQ8</accession>
<dbReference type="EMBL" id="VYYT01000196">
    <property type="protein sequence ID" value="KAK2757808.1"/>
    <property type="molecule type" value="Genomic_DNA"/>
</dbReference>
<dbReference type="Proteomes" id="UP001281614">
    <property type="component" value="Unassembled WGS sequence"/>
</dbReference>
<keyword evidence="2" id="KW-1185">Reference proteome</keyword>
<gene>
    <name evidence="1" type="ORF">CKAH01_16926</name>
</gene>
<name>A0AAD9YDQ8_COLKA</name>
<comment type="caution">
    <text evidence="1">The sequence shown here is derived from an EMBL/GenBank/DDBJ whole genome shotgun (WGS) entry which is preliminary data.</text>
</comment>
<evidence type="ECO:0000313" key="2">
    <source>
        <dbReference type="Proteomes" id="UP001281614"/>
    </source>
</evidence>
<protein>
    <submittedName>
        <fullName evidence="1">Uncharacterized protein</fullName>
    </submittedName>
</protein>
<proteinExistence type="predicted"/>
<organism evidence="1 2">
    <name type="scientific">Colletotrichum kahawae</name>
    <name type="common">Coffee berry disease fungus</name>
    <dbReference type="NCBI Taxonomy" id="34407"/>
    <lineage>
        <taxon>Eukaryota</taxon>
        <taxon>Fungi</taxon>
        <taxon>Dikarya</taxon>
        <taxon>Ascomycota</taxon>
        <taxon>Pezizomycotina</taxon>
        <taxon>Sordariomycetes</taxon>
        <taxon>Hypocreomycetidae</taxon>
        <taxon>Glomerellales</taxon>
        <taxon>Glomerellaceae</taxon>
        <taxon>Colletotrichum</taxon>
        <taxon>Colletotrichum gloeosporioides species complex</taxon>
    </lineage>
</organism>